<sequence length="182" mass="19014">MRTSLESWTGRDGRVWWKGGKTKGKVVKLTLPAPFRLGGPGVGFEQLQKLPAKPDALKAWITASLKSSNVRTSAGRPDAAQDESVFDGLLSLVAQLSAPQKVRAAAFRALASYPNVKNIGAVKGGLGLSIAFGGGKKAANLVVDPKTSRITDTDFFVSADGAEVTVPGGATIAAEWTNLPPK</sequence>
<reference evidence="1" key="1">
    <citation type="submission" date="2019-12" db="EMBL/GenBank/DDBJ databases">
        <title>Actinomadura physcomitrii sp. nov., a novel actinomycete isolated from moss [Physcomitrium sphaericum (Ludw) Fuernr].</title>
        <authorList>
            <person name="Zhuang X."/>
        </authorList>
    </citation>
    <scope>NUCLEOTIDE SEQUENCE [LARGE SCALE GENOMIC DNA]</scope>
    <source>
        <strain evidence="1">LD22</strain>
    </source>
</reference>
<accession>A0A6I4MAD8</accession>
<dbReference type="Proteomes" id="UP000462055">
    <property type="component" value="Unassembled WGS sequence"/>
</dbReference>
<protein>
    <submittedName>
        <fullName evidence="1">Uncharacterized protein</fullName>
    </submittedName>
</protein>
<evidence type="ECO:0000313" key="1">
    <source>
        <dbReference type="EMBL" id="MVZ99085.1"/>
    </source>
</evidence>
<dbReference type="AlphaFoldDB" id="A0A6I4MAD8"/>
<keyword evidence="2" id="KW-1185">Reference proteome</keyword>
<evidence type="ECO:0000313" key="2">
    <source>
        <dbReference type="Proteomes" id="UP000462055"/>
    </source>
</evidence>
<comment type="caution">
    <text evidence="1">The sequence shown here is derived from an EMBL/GenBank/DDBJ whole genome shotgun (WGS) entry which is preliminary data.</text>
</comment>
<gene>
    <name evidence="1" type="ORF">F8568_001510</name>
</gene>
<dbReference type="RefSeq" id="WP_151590345.1">
    <property type="nucleotide sequence ID" value="NZ_WBMS02000001.1"/>
</dbReference>
<dbReference type="EMBL" id="WBMS02000001">
    <property type="protein sequence ID" value="MVZ99085.1"/>
    <property type="molecule type" value="Genomic_DNA"/>
</dbReference>
<organism evidence="1 2">
    <name type="scientific">Actinomadura physcomitrii</name>
    <dbReference type="NCBI Taxonomy" id="2650748"/>
    <lineage>
        <taxon>Bacteria</taxon>
        <taxon>Bacillati</taxon>
        <taxon>Actinomycetota</taxon>
        <taxon>Actinomycetes</taxon>
        <taxon>Streptosporangiales</taxon>
        <taxon>Thermomonosporaceae</taxon>
        <taxon>Actinomadura</taxon>
    </lineage>
</organism>
<name>A0A6I4MAD8_9ACTN</name>
<proteinExistence type="predicted"/>